<accession>J9FN37</accession>
<protein>
    <submittedName>
        <fullName evidence="1">Secreted protein</fullName>
    </submittedName>
</protein>
<name>J9FN37_9ZZZZ</name>
<sequence length="37" mass="3793">MITFSTEAASVISISSISTATAVCPLFSSSFTTSYPS</sequence>
<dbReference type="EMBL" id="AMCI01005324">
    <property type="protein sequence ID" value="EJW96356.1"/>
    <property type="molecule type" value="Genomic_DNA"/>
</dbReference>
<comment type="caution">
    <text evidence="1">The sequence shown here is derived from an EMBL/GenBank/DDBJ whole genome shotgun (WGS) entry which is preliminary data.</text>
</comment>
<evidence type="ECO:0000313" key="1">
    <source>
        <dbReference type="EMBL" id="EJW96356.1"/>
    </source>
</evidence>
<dbReference type="AlphaFoldDB" id="J9FN37"/>
<organism evidence="1">
    <name type="scientific">gut metagenome</name>
    <dbReference type="NCBI Taxonomy" id="749906"/>
    <lineage>
        <taxon>unclassified sequences</taxon>
        <taxon>metagenomes</taxon>
        <taxon>organismal metagenomes</taxon>
    </lineage>
</organism>
<proteinExistence type="predicted"/>
<gene>
    <name evidence="1" type="ORF">EVA_15537</name>
</gene>
<reference evidence="1" key="1">
    <citation type="journal article" date="2012" name="PLoS ONE">
        <title>Gene sets for utilization of primary and secondary nutrition supplies in the distal gut of endangered iberian lynx.</title>
        <authorList>
            <person name="Alcaide M."/>
            <person name="Messina E."/>
            <person name="Richter M."/>
            <person name="Bargiela R."/>
            <person name="Peplies J."/>
            <person name="Huws S.A."/>
            <person name="Newbold C.J."/>
            <person name="Golyshin P.N."/>
            <person name="Simon M.A."/>
            <person name="Lopez G."/>
            <person name="Yakimov M.M."/>
            <person name="Ferrer M."/>
        </authorList>
    </citation>
    <scope>NUCLEOTIDE SEQUENCE</scope>
</reference>